<accession>A0A8J4A7A4</accession>
<dbReference type="Proteomes" id="UP000614996">
    <property type="component" value="Unassembled WGS sequence"/>
</dbReference>
<keyword evidence="4" id="KW-1185">Reference proteome</keyword>
<feature type="chain" id="PRO_5035144717" description="Repetin" evidence="2">
    <location>
        <begin position="33"/>
        <end position="218"/>
    </location>
</feature>
<feature type="signal peptide" evidence="2">
    <location>
        <begin position="1"/>
        <end position="32"/>
    </location>
</feature>
<organism evidence="3 4">
    <name type="scientific">Actinocatenispora comari</name>
    <dbReference type="NCBI Taxonomy" id="2807577"/>
    <lineage>
        <taxon>Bacteria</taxon>
        <taxon>Bacillati</taxon>
        <taxon>Actinomycetota</taxon>
        <taxon>Actinomycetes</taxon>
        <taxon>Micromonosporales</taxon>
        <taxon>Micromonosporaceae</taxon>
        <taxon>Actinocatenispora</taxon>
    </lineage>
</organism>
<evidence type="ECO:0000313" key="3">
    <source>
        <dbReference type="EMBL" id="GIL25603.1"/>
    </source>
</evidence>
<name>A0A8J4A7A4_9ACTN</name>
<protein>
    <recommendedName>
        <fullName evidence="5">Repetin</fullName>
    </recommendedName>
</protein>
<evidence type="ECO:0000256" key="1">
    <source>
        <dbReference type="SAM" id="MobiDB-lite"/>
    </source>
</evidence>
<reference evidence="4" key="1">
    <citation type="journal article" date="2021" name="Int. J. Syst. Evol. Microbiol.">
        <title>Actinocatenispora comari sp. nov., an endophytic actinomycete isolated from aerial parts of Comarum salesowianum.</title>
        <authorList>
            <person name="Oyunbileg N."/>
            <person name="Iizaka Y."/>
            <person name="Hamada M."/>
            <person name="Davaapurev B.O."/>
            <person name="Fukumoto A."/>
            <person name="Tsetseg B."/>
            <person name="Kato F."/>
            <person name="Tamura T."/>
            <person name="Batkhuu J."/>
            <person name="Anzai Y."/>
        </authorList>
    </citation>
    <scope>NUCLEOTIDE SEQUENCE [LARGE SCALE GENOMIC DNA]</scope>
    <source>
        <strain evidence="4">NUM-2625</strain>
    </source>
</reference>
<sequence>MHRNGTRLRTAIGVTVAAALAAGLVSAGAAGAAPAHPDAAPDRHRATHDRQPASVDGSARVFYAYSPNDTIRFAFDATAKPFSRPMPGLPGGLPTDATGTVRISHHVAAQNVTVTAEGRVDCLVTGGRTATFTAVITRADPQVSDWVGTRRGFSVTDGRGRVPDRMGFSWDIVNVDTDDAGNPIQPSAGTCLAPAPFAPVLDGGFRVHATPLPPVPTS</sequence>
<keyword evidence="2" id="KW-0732">Signal</keyword>
<comment type="caution">
    <text evidence="3">The sequence shown here is derived from an EMBL/GenBank/DDBJ whole genome shotgun (WGS) entry which is preliminary data.</text>
</comment>
<proteinExistence type="predicted"/>
<dbReference type="AlphaFoldDB" id="A0A8J4A7A4"/>
<dbReference type="RefSeq" id="WP_207123211.1">
    <property type="nucleotide sequence ID" value="NZ_BOPO01000007.1"/>
</dbReference>
<gene>
    <name evidence="3" type="ORF">NUM_08570</name>
</gene>
<evidence type="ECO:0008006" key="5">
    <source>
        <dbReference type="Google" id="ProtNLM"/>
    </source>
</evidence>
<dbReference type="EMBL" id="BOPO01000007">
    <property type="protein sequence ID" value="GIL25603.1"/>
    <property type="molecule type" value="Genomic_DNA"/>
</dbReference>
<feature type="region of interest" description="Disordered" evidence="1">
    <location>
        <begin position="31"/>
        <end position="53"/>
    </location>
</feature>
<evidence type="ECO:0000313" key="4">
    <source>
        <dbReference type="Proteomes" id="UP000614996"/>
    </source>
</evidence>
<feature type="compositionally biased region" description="Basic and acidic residues" evidence="1">
    <location>
        <begin position="39"/>
        <end position="51"/>
    </location>
</feature>
<evidence type="ECO:0000256" key="2">
    <source>
        <dbReference type="SAM" id="SignalP"/>
    </source>
</evidence>